<feature type="domain" description="DUF1330" evidence="1">
    <location>
        <begin position="50"/>
        <end position="123"/>
    </location>
</feature>
<dbReference type="RefSeq" id="WP_092286651.1">
    <property type="nucleotide sequence ID" value="NZ_LT629763.1"/>
</dbReference>
<evidence type="ECO:0000259" key="1">
    <source>
        <dbReference type="Pfam" id="PF07045"/>
    </source>
</evidence>
<dbReference type="STRING" id="472181.SAMN05216271_2245"/>
<dbReference type="OrthoDB" id="8909581at2"/>
<proteinExistence type="predicted"/>
<evidence type="ECO:0000313" key="3">
    <source>
        <dbReference type="Proteomes" id="UP000243413"/>
    </source>
</evidence>
<protein>
    <submittedName>
        <fullName evidence="2">Uncharacterized conserved protein, DUF1330 family</fullName>
    </submittedName>
</protein>
<dbReference type="InterPro" id="IPR010753">
    <property type="entry name" value="DUF1330"/>
</dbReference>
<dbReference type="PANTHER" id="PTHR40257:SF1">
    <property type="entry name" value="DUF1330 DOMAIN-CONTAINING PROTEIN"/>
    <property type="match status" value="1"/>
</dbReference>
<dbReference type="Pfam" id="PF07045">
    <property type="entry name" value="DUF1330"/>
    <property type="match status" value="1"/>
</dbReference>
<evidence type="ECO:0000313" key="2">
    <source>
        <dbReference type="EMBL" id="SDS58498.1"/>
    </source>
</evidence>
<dbReference type="EMBL" id="LT629763">
    <property type="protein sequence ID" value="SDS58498.1"/>
    <property type="molecule type" value="Genomic_DNA"/>
</dbReference>
<reference evidence="3" key="1">
    <citation type="submission" date="2016-10" db="EMBL/GenBank/DDBJ databases">
        <authorList>
            <person name="Varghese N."/>
            <person name="Submissions S."/>
        </authorList>
    </citation>
    <scope>NUCLEOTIDE SEQUENCE [LARGE SCALE GENOMIC DNA]</scope>
    <source>
        <strain evidence="3">JCM 14963</strain>
    </source>
</reference>
<sequence>MPSLDTSASNLKTLSEKVPGDTPIQMLNLLRFNAHAEYPSGTDAHPCSGREAYARYLRAVSDSMAAVGAHIRLQTRVLHTLIAPQGEQWDQVLVFEFPSLSAFFSLLEDEHYRAAAVHRTAALMDSRLVCTSEAPLH</sequence>
<dbReference type="PANTHER" id="PTHR40257">
    <property type="match status" value="1"/>
</dbReference>
<dbReference type="Proteomes" id="UP000243413">
    <property type="component" value="Chromosome I"/>
</dbReference>
<accession>A0A1H1TE94</accession>
<dbReference type="SUPFAM" id="SSF54909">
    <property type="entry name" value="Dimeric alpha+beta barrel"/>
    <property type="match status" value="1"/>
</dbReference>
<gene>
    <name evidence="2" type="ORF">SAMN05216271_2245</name>
</gene>
<name>A0A1H1TE94_9GAMM</name>
<dbReference type="Gene3D" id="3.30.70.100">
    <property type="match status" value="1"/>
</dbReference>
<organism evidence="2 3">
    <name type="scientific">Halopseudomonas sabulinigri</name>
    <dbReference type="NCBI Taxonomy" id="472181"/>
    <lineage>
        <taxon>Bacteria</taxon>
        <taxon>Pseudomonadati</taxon>
        <taxon>Pseudomonadota</taxon>
        <taxon>Gammaproteobacteria</taxon>
        <taxon>Pseudomonadales</taxon>
        <taxon>Pseudomonadaceae</taxon>
        <taxon>Halopseudomonas</taxon>
    </lineage>
</organism>
<dbReference type="InterPro" id="IPR011008">
    <property type="entry name" value="Dimeric_a/b-barrel"/>
</dbReference>
<dbReference type="AlphaFoldDB" id="A0A1H1TE94"/>